<organism evidence="9 10">
    <name type="scientific">Acidipropionibacterium virtanenii</name>
    <dbReference type="NCBI Taxonomy" id="2057246"/>
    <lineage>
        <taxon>Bacteria</taxon>
        <taxon>Bacillati</taxon>
        <taxon>Actinomycetota</taxon>
        <taxon>Actinomycetes</taxon>
        <taxon>Propionibacteriales</taxon>
        <taxon>Propionibacteriaceae</taxon>
        <taxon>Acidipropionibacterium</taxon>
    </lineage>
</organism>
<dbReference type="PANTHER" id="PTHR43467:SF2">
    <property type="entry name" value="COBALT-PRECORRIN-2 C(20)-METHYLTRANSFERASE"/>
    <property type="match status" value="1"/>
</dbReference>
<reference evidence="9 10" key="1">
    <citation type="submission" date="2017-12" db="EMBL/GenBank/DDBJ databases">
        <title>The whole genome sequence of the Acidipropionibacterium virtanenii sp. nov. type strain JS278.</title>
        <authorList>
            <person name="Laine P."/>
            <person name="Deptula P."/>
            <person name="Varmanen P."/>
            <person name="Auvinen P."/>
        </authorList>
    </citation>
    <scope>NUCLEOTIDE SEQUENCE [LARGE SCALE GENOMIC DNA]</scope>
    <source>
        <strain evidence="9 10">JS278</strain>
    </source>
</reference>
<dbReference type="OrthoDB" id="9804789at2"/>
<dbReference type="Proteomes" id="UP000251995">
    <property type="component" value="Chromosome"/>
</dbReference>
<dbReference type="EMBL" id="CP025198">
    <property type="protein sequence ID" value="AXE39589.1"/>
    <property type="molecule type" value="Genomic_DNA"/>
</dbReference>
<comment type="pathway">
    <text evidence="1">Cofactor biosynthesis; adenosylcobalamin biosynthesis.</text>
</comment>
<keyword evidence="3" id="KW-0169">Cobalamin biosynthesis</keyword>
<evidence type="ECO:0000256" key="6">
    <source>
        <dbReference type="ARBA" id="ARBA00022691"/>
    </source>
</evidence>
<dbReference type="PANTHER" id="PTHR43467">
    <property type="entry name" value="COBALT-PRECORRIN-2 C(20)-METHYLTRANSFERASE"/>
    <property type="match status" value="1"/>
</dbReference>
<name>A0A344UWE1_9ACTN</name>
<sequence>MTHAIDPARRLIGVGVGPGDPELVTLKASRILSTADVVLVPATEKSAEGPGRAEAIVRAACPQMAGRIERIPFSMAQRRGIGHKRTESWQVSADAAVAAFEAGAATVALATVGDPAVFSTFSYLRGNVEQRLPDVEVTLVPGITAMQALAAASRTPLVEGREILALVPATVGADRLGQVLDLADSVTVYKGGRTLPAVLDQIRERGRDAVLGTDVSMESEQLIGLADVEEGQTLPYFSTVMSAPARTTTGGSL</sequence>
<dbReference type="GO" id="GO:0030788">
    <property type="term" value="F:precorrin-2 C20-methyltransferase activity"/>
    <property type="evidence" value="ECO:0007669"/>
    <property type="project" value="UniProtKB-EC"/>
</dbReference>
<dbReference type="Gene3D" id="3.40.1010.10">
    <property type="entry name" value="Cobalt-precorrin-4 Transmethylase, Domain 1"/>
    <property type="match status" value="1"/>
</dbReference>
<dbReference type="Gene3D" id="3.30.950.10">
    <property type="entry name" value="Methyltransferase, Cobalt-precorrin-4 Transmethylase, Domain 2"/>
    <property type="match status" value="1"/>
</dbReference>
<evidence type="ECO:0000256" key="5">
    <source>
        <dbReference type="ARBA" id="ARBA00022679"/>
    </source>
</evidence>
<dbReference type="InterPro" id="IPR000878">
    <property type="entry name" value="4pyrrol_Mease"/>
</dbReference>
<dbReference type="InterPro" id="IPR012382">
    <property type="entry name" value="CobI/CbiL"/>
</dbReference>
<dbReference type="GO" id="GO:0009236">
    <property type="term" value="P:cobalamin biosynthetic process"/>
    <property type="evidence" value="ECO:0007669"/>
    <property type="project" value="UniProtKB-UniRule"/>
</dbReference>
<keyword evidence="4 9" id="KW-0489">Methyltransferase</keyword>
<proteinExistence type="inferred from homology"/>
<dbReference type="GO" id="GO:0032259">
    <property type="term" value="P:methylation"/>
    <property type="evidence" value="ECO:0007669"/>
    <property type="project" value="UniProtKB-KW"/>
</dbReference>
<evidence type="ECO:0000256" key="2">
    <source>
        <dbReference type="ARBA" id="ARBA00005879"/>
    </source>
</evidence>
<evidence type="ECO:0000256" key="4">
    <source>
        <dbReference type="ARBA" id="ARBA00022603"/>
    </source>
</evidence>
<gene>
    <name evidence="9" type="primary">cobI</name>
    <name evidence="9" type="ORF">JS278_02451</name>
</gene>
<dbReference type="UniPathway" id="UPA00148"/>
<dbReference type="AlphaFoldDB" id="A0A344UWE1"/>
<dbReference type="PIRSF" id="PIRSF036427">
    <property type="entry name" value="Precrrn-2_mtase"/>
    <property type="match status" value="1"/>
</dbReference>
<dbReference type="KEGG" id="acij:JS278_02451"/>
<feature type="domain" description="Tetrapyrrole methylase" evidence="8">
    <location>
        <begin position="10"/>
        <end position="223"/>
    </location>
</feature>
<dbReference type="CDD" id="cd11645">
    <property type="entry name" value="Precorrin_2_C20_MT"/>
    <property type="match status" value="1"/>
</dbReference>
<dbReference type="InterPro" id="IPR014777">
    <property type="entry name" value="4pyrrole_Mease_sub1"/>
</dbReference>
<dbReference type="NCBIfam" id="TIGR01467">
    <property type="entry name" value="cobI_cbiL"/>
    <property type="match status" value="1"/>
</dbReference>
<evidence type="ECO:0000313" key="9">
    <source>
        <dbReference type="EMBL" id="AXE39589.1"/>
    </source>
</evidence>
<accession>A0A344UWE1</accession>
<dbReference type="InterPro" id="IPR035996">
    <property type="entry name" value="4pyrrol_Methylase_sf"/>
</dbReference>
<keyword evidence="5 9" id="KW-0808">Transferase</keyword>
<keyword evidence="10" id="KW-1185">Reference proteome</keyword>
<evidence type="ECO:0000256" key="1">
    <source>
        <dbReference type="ARBA" id="ARBA00004953"/>
    </source>
</evidence>
<dbReference type="InterPro" id="IPR014776">
    <property type="entry name" value="4pyrrole_Mease_sub2"/>
</dbReference>
<dbReference type="InterPro" id="IPR006364">
    <property type="entry name" value="CobI/CbiL/CobIJ_dom"/>
</dbReference>
<dbReference type="SUPFAM" id="SSF53790">
    <property type="entry name" value="Tetrapyrrole methylase"/>
    <property type="match status" value="1"/>
</dbReference>
<evidence type="ECO:0000313" key="10">
    <source>
        <dbReference type="Proteomes" id="UP000251995"/>
    </source>
</evidence>
<dbReference type="Pfam" id="PF00590">
    <property type="entry name" value="TP_methylase"/>
    <property type="match status" value="1"/>
</dbReference>
<evidence type="ECO:0000259" key="8">
    <source>
        <dbReference type="Pfam" id="PF00590"/>
    </source>
</evidence>
<dbReference type="RefSeq" id="WP_114045444.1">
    <property type="nucleotide sequence ID" value="NZ_CP025198.1"/>
</dbReference>
<evidence type="ECO:0000256" key="7">
    <source>
        <dbReference type="PIRNR" id="PIRNR036427"/>
    </source>
</evidence>
<comment type="similarity">
    <text evidence="2 7">Belongs to the precorrin methyltransferase family.</text>
</comment>
<keyword evidence="6" id="KW-0949">S-adenosyl-L-methionine</keyword>
<protein>
    <submittedName>
        <fullName evidence="9">Precorrin-2 C(20)-methyltransferase</fullName>
        <ecNumber evidence="9">2.1.1.130</ecNumber>
    </submittedName>
</protein>
<dbReference type="EC" id="2.1.1.130" evidence="9"/>
<evidence type="ECO:0000256" key="3">
    <source>
        <dbReference type="ARBA" id="ARBA00022573"/>
    </source>
</evidence>